<proteinExistence type="predicted"/>
<keyword evidence="3" id="KW-1185">Reference proteome</keyword>
<feature type="compositionally biased region" description="Gly residues" evidence="1">
    <location>
        <begin position="62"/>
        <end position="75"/>
    </location>
</feature>
<feature type="region of interest" description="Disordered" evidence="1">
    <location>
        <begin position="53"/>
        <end position="75"/>
    </location>
</feature>
<name>A0A367L659_9HYPO</name>
<gene>
    <name evidence="2" type="ORF">L249_8426</name>
</gene>
<dbReference type="AlphaFoldDB" id="A0A367L659"/>
<dbReference type="Proteomes" id="UP000253664">
    <property type="component" value="Unassembled WGS sequence"/>
</dbReference>
<sequence>MTPFYRPIIKCHFSFGKESTSMEKPVFTFGRVSTAPPPGWPTSQKVSQLLRDGNDDVKGPAGHVGRGEANGSGFY</sequence>
<organism evidence="2 3">
    <name type="scientific">Ophiocordyceps polyrhachis-furcata BCC 54312</name>
    <dbReference type="NCBI Taxonomy" id="1330021"/>
    <lineage>
        <taxon>Eukaryota</taxon>
        <taxon>Fungi</taxon>
        <taxon>Dikarya</taxon>
        <taxon>Ascomycota</taxon>
        <taxon>Pezizomycotina</taxon>
        <taxon>Sordariomycetes</taxon>
        <taxon>Hypocreomycetidae</taxon>
        <taxon>Hypocreales</taxon>
        <taxon>Ophiocordycipitaceae</taxon>
        <taxon>Ophiocordyceps</taxon>
    </lineage>
</organism>
<accession>A0A367L659</accession>
<reference evidence="2 3" key="1">
    <citation type="journal article" date="2015" name="BMC Genomics">
        <title>Insights from the genome of Ophiocordyceps polyrhachis-furcata to pathogenicity and host specificity in insect fungi.</title>
        <authorList>
            <person name="Wichadakul D."/>
            <person name="Kobmoo N."/>
            <person name="Ingsriswang S."/>
            <person name="Tangphatsornruang S."/>
            <person name="Chantasingh D."/>
            <person name="Luangsa-ard J.J."/>
            <person name="Eurwilaichitr L."/>
        </authorList>
    </citation>
    <scope>NUCLEOTIDE SEQUENCE [LARGE SCALE GENOMIC DNA]</scope>
    <source>
        <strain evidence="2 3">BCC 54312</strain>
    </source>
</reference>
<evidence type="ECO:0000313" key="3">
    <source>
        <dbReference type="Proteomes" id="UP000253664"/>
    </source>
</evidence>
<evidence type="ECO:0000256" key="1">
    <source>
        <dbReference type="SAM" id="MobiDB-lite"/>
    </source>
</evidence>
<protein>
    <submittedName>
        <fullName evidence="2">Uncharacterized protein</fullName>
    </submittedName>
</protein>
<evidence type="ECO:0000313" key="2">
    <source>
        <dbReference type="EMBL" id="RCI09888.1"/>
    </source>
</evidence>
<comment type="caution">
    <text evidence="2">The sequence shown here is derived from an EMBL/GenBank/DDBJ whole genome shotgun (WGS) entry which is preliminary data.</text>
</comment>
<dbReference type="EMBL" id="LKCN02000013">
    <property type="protein sequence ID" value="RCI09888.1"/>
    <property type="molecule type" value="Genomic_DNA"/>
</dbReference>